<organism evidence="1 2">
    <name type="scientific">Candidatus Enterococcus lowellii</name>
    <dbReference type="NCBI Taxonomy" id="2230877"/>
    <lineage>
        <taxon>Bacteria</taxon>
        <taxon>Bacillati</taxon>
        <taxon>Bacillota</taxon>
        <taxon>Bacilli</taxon>
        <taxon>Lactobacillales</taxon>
        <taxon>Enterococcaceae</taxon>
        <taxon>Enterococcus</taxon>
    </lineage>
</organism>
<evidence type="ECO:0008006" key="3">
    <source>
        <dbReference type="Google" id="ProtNLM"/>
    </source>
</evidence>
<proteinExistence type="predicted"/>
<evidence type="ECO:0000313" key="1">
    <source>
        <dbReference type="EMBL" id="WYJ76951.1"/>
    </source>
</evidence>
<gene>
    <name evidence="1" type="ORF">DOK78_001588</name>
</gene>
<keyword evidence="2" id="KW-1185">Reference proteome</keyword>
<protein>
    <recommendedName>
        <fullName evidence="3">MepB protein</fullName>
    </recommendedName>
</protein>
<dbReference type="PIRSF" id="PIRSF032285">
    <property type="entry name" value="UCP032285"/>
    <property type="match status" value="1"/>
</dbReference>
<dbReference type="Proteomes" id="UP000664701">
    <property type="component" value="Chromosome"/>
</dbReference>
<name>A0ABZ2SM99_9ENTE</name>
<reference evidence="1 2" key="1">
    <citation type="submission" date="2024-03" db="EMBL/GenBank/DDBJ databases">
        <title>The Genome Sequence of Enterococcus sp. DIV2402.</title>
        <authorList>
            <consortium name="The Broad Institute Genomics Platform"/>
            <consortium name="The Broad Institute Microbial Omics Core"/>
            <consortium name="The Broad Institute Genomic Center for Infectious Diseases"/>
            <person name="Earl A."/>
            <person name="Manson A."/>
            <person name="Gilmore M."/>
            <person name="Schwartman J."/>
            <person name="Shea T."/>
            <person name="Abouelleil A."/>
            <person name="Cao P."/>
            <person name="Chapman S."/>
            <person name="Cusick C."/>
            <person name="Young S."/>
            <person name="Neafsey D."/>
            <person name="Nusbaum C."/>
            <person name="Birren B."/>
        </authorList>
    </citation>
    <scope>NUCLEOTIDE SEQUENCE [LARGE SCALE GENOMIC DNA]</scope>
    <source>
        <strain evidence="1 2">DIV2402</strain>
    </source>
</reference>
<dbReference type="Gene3D" id="3.40.1350.140">
    <property type="entry name" value="MepB-like"/>
    <property type="match status" value="1"/>
</dbReference>
<dbReference type="InterPro" id="IPR038231">
    <property type="entry name" value="MepB-like_sf"/>
</dbReference>
<dbReference type="Pfam" id="PF08877">
    <property type="entry name" value="MepB-like"/>
    <property type="match status" value="1"/>
</dbReference>
<accession>A0ABZ2SM99</accession>
<dbReference type="RefSeq" id="WP_207940868.1">
    <property type="nucleotide sequence ID" value="NZ_CP147251.1"/>
</dbReference>
<dbReference type="EMBL" id="CP147251">
    <property type="protein sequence ID" value="WYJ76951.1"/>
    <property type="molecule type" value="Genomic_DNA"/>
</dbReference>
<evidence type="ECO:0000313" key="2">
    <source>
        <dbReference type="Proteomes" id="UP000664701"/>
    </source>
</evidence>
<dbReference type="InterPro" id="IPR011235">
    <property type="entry name" value="MepB-like"/>
</dbReference>
<sequence length="146" mass="16863">MKSTDILQRVFGNIEIYSLEQQNSAYEGCLFYSKTKDIIIRTRLAKKTSKKAGYFVTFWEKDAQANNTPFKAEDSPELLAVVIDDGNKKGIFTIPKEIAVEKQILSTADQNGKMAMRFYPVWCHNLNQTALQTQKWQLHYFKNLSE</sequence>